<dbReference type="STRING" id="81824.A9VCH5"/>
<dbReference type="GO" id="GO:0003341">
    <property type="term" value="P:cilium movement"/>
    <property type="evidence" value="ECO:0007669"/>
    <property type="project" value="InterPro"/>
</dbReference>
<gene>
    <name evidence="2" type="ORF">MONBRDRAFT_29913</name>
</gene>
<sequence>MAKTVAPPTATATTKHRLIDQHVYSAKEGAESAVQPTPAVIHLSGFTVGQPVKAKLSLLNRSQKQIRTHIVEPQTEFFNIAYSRKGQLVPGSAEELTITFRADELRYYYDCIRVHVEGSSNVLIPLHAYPVKPTLTLPKHHDFGTTALEEEKARTLTFGLNIPLDVDFEARLIEAGPEFTLDVPSYTIPADGQGAVTVKYRPTRYITSSCKVEIKLLTDNAEAAVCNVTGYCQHGLRSAKLVEQALAPEPTPAEGWSFLNQICSRRFHAPPQAPSALPSAPPTAPPATARTGASRRKRSGRITAAKQVQDDISATQAQLVQLSTTRGVARILNQHVVHRHPQHAISVLETNPATRAQRINDFLKEKQERDNQPPGVGHESLSNDERRRILSGRRQILEEYEYLQDLDEQSNREALARLTTVVDDRPMRTCRRIEDANQLQIAVPTHLTFTPEPANEVLRKAQAHERFVRAARKVVIRLRAARYLEYFHHAGRARAALTEVDLAAEEELAVRQASALTQASAVVPSLRPHPWIPLPTEPTIDLVMTAAKVARDSQISAPTPALGLLELETPAEYRLLQYTPVDMRLASELLASASHHMTFVPSEPNIWVEGEVMPRRTTGK</sequence>
<proteinExistence type="predicted"/>
<evidence type="ECO:0008006" key="4">
    <source>
        <dbReference type="Google" id="ProtNLM"/>
    </source>
</evidence>
<feature type="region of interest" description="Disordered" evidence="1">
    <location>
        <begin position="269"/>
        <end position="310"/>
    </location>
</feature>
<dbReference type="AlphaFoldDB" id="A9VCH5"/>
<dbReference type="Gene3D" id="2.60.40.10">
    <property type="entry name" value="Immunoglobulins"/>
    <property type="match status" value="2"/>
</dbReference>
<dbReference type="GeneID" id="5895700"/>
<protein>
    <recommendedName>
        <fullName evidence="4">Primary ciliary dyskinesia protein 1</fullName>
    </recommendedName>
</protein>
<dbReference type="Proteomes" id="UP000001357">
    <property type="component" value="Unassembled WGS sequence"/>
</dbReference>
<evidence type="ECO:0000313" key="3">
    <source>
        <dbReference type="Proteomes" id="UP000001357"/>
    </source>
</evidence>
<dbReference type="PANTHER" id="PTHR46500:SF1">
    <property type="entry name" value="CILIA- AND FLAGELLA-ASSOCIATED PROTEIN 221"/>
    <property type="match status" value="1"/>
</dbReference>
<organism evidence="2 3">
    <name type="scientific">Monosiga brevicollis</name>
    <name type="common">Choanoflagellate</name>
    <dbReference type="NCBI Taxonomy" id="81824"/>
    <lineage>
        <taxon>Eukaryota</taxon>
        <taxon>Choanoflagellata</taxon>
        <taxon>Craspedida</taxon>
        <taxon>Salpingoecidae</taxon>
        <taxon>Monosiga</taxon>
    </lineage>
</organism>
<evidence type="ECO:0000313" key="2">
    <source>
        <dbReference type="EMBL" id="EDQ84752.1"/>
    </source>
</evidence>
<reference evidence="2 3" key="1">
    <citation type="journal article" date="2008" name="Nature">
        <title>The genome of the choanoflagellate Monosiga brevicollis and the origin of metazoans.</title>
        <authorList>
            <consortium name="JGI Sequencing"/>
            <person name="King N."/>
            <person name="Westbrook M.J."/>
            <person name="Young S.L."/>
            <person name="Kuo A."/>
            <person name="Abedin M."/>
            <person name="Chapman J."/>
            <person name="Fairclough S."/>
            <person name="Hellsten U."/>
            <person name="Isogai Y."/>
            <person name="Letunic I."/>
            <person name="Marr M."/>
            <person name="Pincus D."/>
            <person name="Putnam N."/>
            <person name="Rokas A."/>
            <person name="Wright K.J."/>
            <person name="Zuzow R."/>
            <person name="Dirks W."/>
            <person name="Good M."/>
            <person name="Goodstein D."/>
            <person name="Lemons D."/>
            <person name="Li W."/>
            <person name="Lyons J.B."/>
            <person name="Morris A."/>
            <person name="Nichols S."/>
            <person name="Richter D.J."/>
            <person name="Salamov A."/>
            <person name="Bork P."/>
            <person name="Lim W.A."/>
            <person name="Manning G."/>
            <person name="Miller W.T."/>
            <person name="McGinnis W."/>
            <person name="Shapiro H."/>
            <person name="Tjian R."/>
            <person name="Grigoriev I.V."/>
            <person name="Rokhsar D."/>
        </authorList>
    </citation>
    <scope>NUCLEOTIDE SEQUENCE [LARGE SCALE GENOMIC DNA]</scope>
    <source>
        <strain evidence="3">MX1 / ATCC 50154</strain>
    </source>
</reference>
<feature type="region of interest" description="Disordered" evidence="1">
    <location>
        <begin position="365"/>
        <end position="387"/>
    </location>
</feature>
<keyword evidence="3" id="KW-1185">Reference proteome</keyword>
<name>A9VCH5_MONBE</name>
<dbReference type="InParanoid" id="A9VCH5"/>
<dbReference type="KEGG" id="mbr:MONBRDRAFT_29913"/>
<dbReference type="FunCoup" id="A9VCH5">
    <property type="interactions" value="40"/>
</dbReference>
<dbReference type="PANTHER" id="PTHR46500">
    <property type="entry name" value="CILIA- AND FLAGELLA-ASSOCIATED PROTEIN 221"/>
    <property type="match status" value="1"/>
</dbReference>
<dbReference type="InterPro" id="IPR029676">
    <property type="entry name" value="CFAP221"/>
</dbReference>
<dbReference type="RefSeq" id="XP_001750402.1">
    <property type="nucleotide sequence ID" value="XM_001750350.1"/>
</dbReference>
<dbReference type="GO" id="GO:0044458">
    <property type="term" value="P:motile cilium assembly"/>
    <property type="evidence" value="ECO:0000318"/>
    <property type="project" value="GO_Central"/>
</dbReference>
<dbReference type="eggNOG" id="ENOG502QT0T">
    <property type="taxonomic scope" value="Eukaryota"/>
</dbReference>
<evidence type="ECO:0000256" key="1">
    <source>
        <dbReference type="SAM" id="MobiDB-lite"/>
    </source>
</evidence>
<dbReference type="InterPro" id="IPR013783">
    <property type="entry name" value="Ig-like_fold"/>
</dbReference>
<dbReference type="GO" id="GO:0097729">
    <property type="term" value="C:9+2 motile cilium"/>
    <property type="evidence" value="ECO:0000318"/>
    <property type="project" value="GO_Central"/>
</dbReference>
<accession>A9VCH5</accession>
<dbReference type="EMBL" id="CH991581">
    <property type="protein sequence ID" value="EDQ84752.1"/>
    <property type="molecule type" value="Genomic_DNA"/>
</dbReference>